<dbReference type="EMBL" id="CAIF01000178">
    <property type="protein sequence ID" value="CCH45008.1"/>
    <property type="molecule type" value="Genomic_DNA"/>
</dbReference>
<protein>
    <submittedName>
        <fullName evidence="1">Uncharacterized protein</fullName>
    </submittedName>
</protein>
<dbReference type="Proteomes" id="UP000009328">
    <property type="component" value="Unassembled WGS sequence"/>
</dbReference>
<reference evidence="1 2" key="1">
    <citation type="journal article" date="2012" name="Eukaryot. Cell">
        <title>Draft genome sequence of Wickerhamomyces ciferrii NRRL Y-1031 F-60-10.</title>
        <authorList>
            <person name="Schneider J."/>
            <person name="Andrea H."/>
            <person name="Blom J."/>
            <person name="Jaenicke S."/>
            <person name="Ruckert C."/>
            <person name="Schorsch C."/>
            <person name="Szczepanowski R."/>
            <person name="Farwick M."/>
            <person name="Goesmann A."/>
            <person name="Puhler A."/>
            <person name="Schaffer S."/>
            <person name="Tauch A."/>
            <person name="Kohler T."/>
            <person name="Brinkrolf K."/>
        </authorList>
    </citation>
    <scope>NUCLEOTIDE SEQUENCE [LARGE SCALE GENOMIC DNA]</scope>
    <source>
        <strain evidence="2">ATCC 14091 / BCRC 22168 / CBS 111 / JCM 3599 / NBRC 0793 / NRRL Y-1031 F-60-10</strain>
    </source>
</reference>
<proteinExistence type="predicted"/>
<dbReference type="AlphaFoldDB" id="K0KV16"/>
<evidence type="ECO:0000313" key="1">
    <source>
        <dbReference type="EMBL" id="CCH45008.1"/>
    </source>
</evidence>
<sequence>MSTQFKKGFFTKSFKIDKLISKEGDVNVTATLIFEEDKLTTKIDKVSTITAGKIANLSSSKLKWLNDEIPQRLERVGIKSNDSQKIQEIGPLNIIQLFEEDQQQKSFQENINSSSIDREDIYLYLTILENIDLCKEVYMILQEIKNETLADVKDISPEALENSTLDMIDDIFHSVFEDLDTKLLEDLVNHKLHPWYTAQVKRKISQKIFVILQQLDLTEIYLTVEKRLDTRFSLALHEKVESFIKRLESDDDTLKKIDEIEDTSTDIIKDLSNLSFKSSAKDK</sequence>
<accession>K0KV16</accession>
<dbReference type="HOGENOM" id="CLU_1023799_0_0_1"/>
<evidence type="ECO:0000313" key="2">
    <source>
        <dbReference type="Proteomes" id="UP000009328"/>
    </source>
</evidence>
<gene>
    <name evidence="1" type="ORF">BN7_4587</name>
</gene>
<dbReference type="InParanoid" id="K0KV16"/>
<name>K0KV16_WICCF</name>
<comment type="caution">
    <text evidence="1">The sequence shown here is derived from an EMBL/GenBank/DDBJ whole genome shotgun (WGS) entry which is preliminary data.</text>
</comment>
<organism evidence="1 2">
    <name type="scientific">Wickerhamomyces ciferrii (strain ATCC 14091 / BCRC 22168 / CBS 111 / JCM 3599 / NBRC 0793 / NRRL Y-1031 F-60-10)</name>
    <name type="common">Yeast</name>
    <name type="synonym">Pichia ciferrii</name>
    <dbReference type="NCBI Taxonomy" id="1206466"/>
    <lineage>
        <taxon>Eukaryota</taxon>
        <taxon>Fungi</taxon>
        <taxon>Dikarya</taxon>
        <taxon>Ascomycota</taxon>
        <taxon>Saccharomycotina</taxon>
        <taxon>Saccharomycetes</taxon>
        <taxon>Phaffomycetales</taxon>
        <taxon>Wickerhamomycetaceae</taxon>
        <taxon>Wickerhamomyces</taxon>
    </lineage>
</organism>
<keyword evidence="2" id="KW-1185">Reference proteome</keyword>